<dbReference type="Pfam" id="PF00258">
    <property type="entry name" value="Flavodoxin_1"/>
    <property type="match status" value="1"/>
</dbReference>
<dbReference type="NCBIfam" id="TIGR01931">
    <property type="entry name" value="cysJ"/>
    <property type="match status" value="1"/>
</dbReference>
<dbReference type="Pfam" id="PF00175">
    <property type="entry name" value="NAD_binding_1"/>
    <property type="match status" value="1"/>
</dbReference>
<protein>
    <recommendedName>
        <fullName evidence="10">Sulfite reductase [NADPH] flavoprotein alpha-component</fullName>
        <shortName evidence="10">SiR-FP</shortName>
        <ecNumber evidence="10">1.8.1.2</ecNumber>
    </recommendedName>
</protein>
<dbReference type="InterPro" id="IPR017927">
    <property type="entry name" value="FAD-bd_FR_type"/>
</dbReference>
<dbReference type="InterPro" id="IPR023173">
    <property type="entry name" value="NADPH_Cyt_P450_Rdtase_alpha"/>
</dbReference>
<dbReference type="PRINTS" id="PR00371">
    <property type="entry name" value="FPNCR"/>
</dbReference>
<evidence type="ECO:0000256" key="4">
    <source>
        <dbReference type="ARBA" id="ARBA00022643"/>
    </source>
</evidence>
<proteinExistence type="predicted"/>
<keyword evidence="7 10" id="KW-0249">Electron transport</keyword>
<evidence type="ECO:0000256" key="6">
    <source>
        <dbReference type="ARBA" id="ARBA00022857"/>
    </source>
</evidence>
<gene>
    <name evidence="13" type="ORF">J7I44_01625</name>
</gene>
<comment type="pathway">
    <text evidence="10">Sulfur metabolism; hydrogen sulfide biosynthesis; hydrogen sulfide from sulfite (NADPH route): step 1/1.</text>
</comment>
<keyword evidence="6 10" id="KW-0521">NADP</keyword>
<dbReference type="Gene3D" id="1.20.990.10">
    <property type="entry name" value="NADPH-cytochrome p450 Reductase, Chain A, domain 3"/>
    <property type="match status" value="1"/>
</dbReference>
<evidence type="ECO:0000256" key="3">
    <source>
        <dbReference type="ARBA" id="ARBA00022630"/>
    </source>
</evidence>
<keyword evidence="4 10" id="KW-0288">FMN</keyword>
<dbReference type="CDD" id="cd06199">
    <property type="entry name" value="SiR"/>
    <property type="match status" value="1"/>
</dbReference>
<comment type="caution">
    <text evidence="13">The sequence shown here is derived from an EMBL/GenBank/DDBJ whole genome shotgun (WGS) entry which is preliminary data.</text>
</comment>
<dbReference type="InterPro" id="IPR003097">
    <property type="entry name" value="CysJ-like_FAD-binding"/>
</dbReference>
<dbReference type="Gene3D" id="3.40.50.360">
    <property type="match status" value="1"/>
</dbReference>
<dbReference type="PROSITE" id="PS51384">
    <property type="entry name" value="FAD_FR"/>
    <property type="match status" value="1"/>
</dbReference>
<dbReference type="Pfam" id="PF00667">
    <property type="entry name" value="FAD_binding_1"/>
    <property type="match status" value="1"/>
</dbReference>
<evidence type="ECO:0000313" key="14">
    <source>
        <dbReference type="Proteomes" id="UP000823790"/>
    </source>
</evidence>
<dbReference type="SUPFAM" id="SSF52218">
    <property type="entry name" value="Flavoproteins"/>
    <property type="match status" value="1"/>
</dbReference>
<dbReference type="InterPro" id="IPR010199">
    <property type="entry name" value="CysJ"/>
</dbReference>
<dbReference type="InterPro" id="IPR001094">
    <property type="entry name" value="Flavdoxin-like"/>
</dbReference>
<dbReference type="InterPro" id="IPR001433">
    <property type="entry name" value="OxRdtase_FAD/NAD-bd"/>
</dbReference>
<evidence type="ECO:0000313" key="13">
    <source>
        <dbReference type="EMBL" id="MBP1472979.1"/>
    </source>
</evidence>
<dbReference type="GO" id="GO:0004783">
    <property type="term" value="F:sulfite reductase (NADPH) activity"/>
    <property type="evidence" value="ECO:0007669"/>
    <property type="project" value="UniProtKB-EC"/>
</dbReference>
<keyword evidence="9 10" id="KW-0198">Cysteine biosynthesis</keyword>
<keyword evidence="5 10" id="KW-0274">FAD</keyword>
<dbReference type="Proteomes" id="UP000823790">
    <property type="component" value="Unassembled WGS sequence"/>
</dbReference>
<evidence type="ECO:0000256" key="7">
    <source>
        <dbReference type="ARBA" id="ARBA00022982"/>
    </source>
</evidence>
<sequence>MNALAVPEPLPVTLDAEKTALLARLADGLAPEQLYWVAAWSAARASHARQATSHPGTPAETARAPRLTILYGSQTGNAKRLAEQLAARGEAAGLPVRLVRADAYPARELARETHLLIVISTQGEGEPPDDARGFVEFVLGKRAPRLAQLHYAVLGLGDSSYPQFCAIGGQLDARLAELGASRFAPLGEADVDIEQVAVPWSANALAQAREALGKVSSPSATHGATVHALPTRSTHSREHPFAATVLANQRIVSRDSERAVHHLELSLEGAGLRYAPGDAIGIWPTNPPALVEQWLQALRLDGAREVTHEGRTLPLGHWLGRERELTRLTRAFVAAHAAASGHADLMRVLRKEHAASFADLLASHQPIDLLRRHRAAWRADDLVAALRPLTPRLYSIASSPRAVGEDEVHLTVARVDYEAFGAAHVGAASAFLSSIEEDATVPVFIEANDRFRLPADDSRDIIMIGPGTGVAPFRAFVQDRRETGARGRNWLFFGNRHFTRDFLYQVEWQEALKSGALHRLDLAFSRDGAHKVYVQDRLREQGRGLYAWLEGGAHLYVCGDANHMAKDVHAALVDIAVAHGGHSPDAARAWLADLLTQGRYARDVY</sequence>
<dbReference type="PRINTS" id="PR00369">
    <property type="entry name" value="FLAVODOXIN"/>
</dbReference>
<dbReference type="PIRSF" id="PIRSF000207">
    <property type="entry name" value="SiR-FP_CysJ"/>
    <property type="match status" value="1"/>
</dbReference>
<dbReference type="PANTHER" id="PTHR19384:SF128">
    <property type="entry name" value="NADPH OXIDOREDUCTASE A"/>
    <property type="match status" value="1"/>
</dbReference>
<evidence type="ECO:0000256" key="10">
    <source>
        <dbReference type="PIRNR" id="PIRNR000207"/>
    </source>
</evidence>
<dbReference type="InterPro" id="IPR029039">
    <property type="entry name" value="Flavoprotein-like_sf"/>
</dbReference>
<dbReference type="RefSeq" id="WP_209614818.1">
    <property type="nucleotide sequence ID" value="NZ_JAGJRS010000003.1"/>
</dbReference>
<reference evidence="13 14" key="1">
    <citation type="submission" date="2021-04" db="EMBL/GenBank/DDBJ databases">
        <authorList>
            <person name="Huq M.A."/>
        </authorList>
    </citation>
    <scope>NUCLEOTIDE SEQUENCE [LARGE SCALE GENOMIC DNA]</scope>
    <source>
        <strain evidence="13 14">MAH-13</strain>
    </source>
</reference>
<name>A0ABS4DIU8_9GAMM</name>
<evidence type="ECO:0000259" key="11">
    <source>
        <dbReference type="PROSITE" id="PS50902"/>
    </source>
</evidence>
<keyword evidence="2 10" id="KW-0028">Amino-acid biosynthesis</keyword>
<evidence type="ECO:0000256" key="2">
    <source>
        <dbReference type="ARBA" id="ARBA00022605"/>
    </source>
</evidence>
<dbReference type="InterPro" id="IPR008254">
    <property type="entry name" value="Flavodoxin/NO_synth"/>
</dbReference>
<dbReference type="SUPFAM" id="SSF63380">
    <property type="entry name" value="Riboflavin synthase domain-like"/>
    <property type="match status" value="1"/>
</dbReference>
<evidence type="ECO:0000256" key="8">
    <source>
        <dbReference type="ARBA" id="ARBA00023002"/>
    </source>
</evidence>
<comment type="function">
    <text evidence="10">Component of the sulfite reductase complex that catalyzes the 6-electron reduction of sulfite to sulfide. This is one of several activities required for the biosynthesis of L-cysteine from sulfate. The flavoprotein component catalyzes the electron flow from NADPH -&gt; FAD -&gt; FMN to the hemoprotein component.</text>
</comment>
<accession>A0ABS4DIU8</accession>
<evidence type="ECO:0000256" key="1">
    <source>
        <dbReference type="ARBA" id="ARBA00022448"/>
    </source>
</evidence>
<keyword evidence="1 10" id="KW-0813">Transport</keyword>
<dbReference type="EMBL" id="JAGJRS010000003">
    <property type="protein sequence ID" value="MBP1472979.1"/>
    <property type="molecule type" value="Genomic_DNA"/>
</dbReference>
<comment type="cofactor">
    <cofactor evidence="10">
        <name>FMN</name>
        <dbReference type="ChEBI" id="CHEBI:58210"/>
    </cofactor>
    <text evidence="10">Binds 1 FMN per subunit.</text>
</comment>
<dbReference type="PANTHER" id="PTHR19384">
    <property type="entry name" value="NITRIC OXIDE SYNTHASE-RELATED"/>
    <property type="match status" value="1"/>
</dbReference>
<dbReference type="SUPFAM" id="SSF52343">
    <property type="entry name" value="Ferredoxin reductase-like, C-terminal NADP-linked domain"/>
    <property type="match status" value="1"/>
</dbReference>
<keyword evidence="3 10" id="KW-0285">Flavoprotein</keyword>
<dbReference type="InterPro" id="IPR017938">
    <property type="entry name" value="Riboflavin_synthase-like_b-brl"/>
</dbReference>
<comment type="subunit">
    <text evidence="10">Alpha(8)-beta(8). The alpha component is a flavoprotein, the beta component is a hemoprotein.</text>
</comment>
<evidence type="ECO:0000256" key="9">
    <source>
        <dbReference type="ARBA" id="ARBA00023192"/>
    </source>
</evidence>
<keyword evidence="14" id="KW-1185">Reference proteome</keyword>
<comment type="catalytic activity">
    <reaction evidence="10">
        <text>hydrogen sulfide + 3 NADP(+) + 3 H2O = sulfite + 3 NADPH + 4 H(+)</text>
        <dbReference type="Rhea" id="RHEA:13801"/>
        <dbReference type="ChEBI" id="CHEBI:15377"/>
        <dbReference type="ChEBI" id="CHEBI:15378"/>
        <dbReference type="ChEBI" id="CHEBI:17359"/>
        <dbReference type="ChEBI" id="CHEBI:29919"/>
        <dbReference type="ChEBI" id="CHEBI:57783"/>
        <dbReference type="ChEBI" id="CHEBI:58349"/>
        <dbReference type="EC" id="1.8.1.2"/>
    </reaction>
</comment>
<dbReference type="Gene3D" id="2.40.30.10">
    <property type="entry name" value="Translation factors"/>
    <property type="match status" value="1"/>
</dbReference>
<feature type="domain" description="FAD-binding FR-type" evidence="12">
    <location>
        <begin position="238"/>
        <end position="454"/>
    </location>
</feature>
<evidence type="ECO:0000259" key="12">
    <source>
        <dbReference type="PROSITE" id="PS51384"/>
    </source>
</evidence>
<dbReference type="InterPro" id="IPR001709">
    <property type="entry name" value="Flavoprot_Pyr_Nucl_cyt_Rdtase"/>
</dbReference>
<dbReference type="EC" id="1.8.1.2" evidence="10"/>
<organism evidence="13 14">
    <name type="scientific">Frateuria flava</name>
    <dbReference type="NCBI Taxonomy" id="2821489"/>
    <lineage>
        <taxon>Bacteria</taxon>
        <taxon>Pseudomonadati</taxon>
        <taxon>Pseudomonadota</taxon>
        <taxon>Gammaproteobacteria</taxon>
        <taxon>Lysobacterales</taxon>
        <taxon>Rhodanobacteraceae</taxon>
        <taxon>Frateuria</taxon>
    </lineage>
</organism>
<dbReference type="InterPro" id="IPR039261">
    <property type="entry name" value="FNR_nucleotide-bd"/>
</dbReference>
<comment type="cofactor">
    <cofactor evidence="10">
        <name>FAD</name>
        <dbReference type="ChEBI" id="CHEBI:57692"/>
    </cofactor>
    <text evidence="10">Binds 1 FAD per subunit.</text>
</comment>
<dbReference type="Gene3D" id="3.40.50.80">
    <property type="entry name" value="Nucleotide-binding domain of ferredoxin-NADP reductase (FNR) module"/>
    <property type="match status" value="1"/>
</dbReference>
<evidence type="ECO:0000256" key="5">
    <source>
        <dbReference type="ARBA" id="ARBA00022827"/>
    </source>
</evidence>
<feature type="domain" description="Flavodoxin-like" evidence="11">
    <location>
        <begin position="67"/>
        <end position="205"/>
    </location>
</feature>
<keyword evidence="8 10" id="KW-0560">Oxidoreductase</keyword>
<dbReference type="PROSITE" id="PS50902">
    <property type="entry name" value="FLAVODOXIN_LIKE"/>
    <property type="match status" value="1"/>
</dbReference>